<gene>
    <name evidence="1" type="ORF">PAXRUDRAFT_142811</name>
</gene>
<sequence length="59" mass="6823">MIICEYPCRFGTQSCCFIDAYQKGLNGQQAAWATKKYHGHWVLPEHILWDFDMAHSSST</sequence>
<accession>A0A0D0E204</accession>
<evidence type="ECO:0000313" key="2">
    <source>
        <dbReference type="Proteomes" id="UP000054538"/>
    </source>
</evidence>
<dbReference type="AlphaFoldDB" id="A0A0D0E204"/>
<dbReference type="EMBL" id="KN825105">
    <property type="protein sequence ID" value="KIK94459.1"/>
    <property type="molecule type" value="Genomic_DNA"/>
</dbReference>
<protein>
    <submittedName>
        <fullName evidence="1">Unplaced genomic scaffold scaffold_283, whole genome shotgun sequence</fullName>
    </submittedName>
</protein>
<dbReference type="HOGENOM" id="CLU_191882_0_0_1"/>
<reference evidence="1 2" key="1">
    <citation type="submission" date="2014-04" db="EMBL/GenBank/DDBJ databases">
        <authorList>
            <consortium name="DOE Joint Genome Institute"/>
            <person name="Kuo A."/>
            <person name="Kohler A."/>
            <person name="Jargeat P."/>
            <person name="Nagy L.G."/>
            <person name="Floudas D."/>
            <person name="Copeland A."/>
            <person name="Barry K.W."/>
            <person name="Cichocki N."/>
            <person name="Veneault-Fourrey C."/>
            <person name="LaButti K."/>
            <person name="Lindquist E.A."/>
            <person name="Lipzen A."/>
            <person name="Lundell T."/>
            <person name="Morin E."/>
            <person name="Murat C."/>
            <person name="Sun H."/>
            <person name="Tunlid A."/>
            <person name="Henrissat B."/>
            <person name="Grigoriev I.V."/>
            <person name="Hibbett D.S."/>
            <person name="Martin F."/>
            <person name="Nordberg H.P."/>
            <person name="Cantor M.N."/>
            <person name="Hua S.X."/>
        </authorList>
    </citation>
    <scope>NUCLEOTIDE SEQUENCE [LARGE SCALE GENOMIC DNA]</scope>
    <source>
        <strain evidence="1 2">Ve08.2h10</strain>
    </source>
</reference>
<proteinExistence type="predicted"/>
<dbReference type="Proteomes" id="UP000054538">
    <property type="component" value="Unassembled WGS sequence"/>
</dbReference>
<evidence type="ECO:0000313" key="1">
    <source>
        <dbReference type="EMBL" id="KIK94459.1"/>
    </source>
</evidence>
<dbReference type="OrthoDB" id="2416294at2759"/>
<dbReference type="InParanoid" id="A0A0D0E204"/>
<organism evidence="1 2">
    <name type="scientific">Paxillus rubicundulus Ve08.2h10</name>
    <dbReference type="NCBI Taxonomy" id="930991"/>
    <lineage>
        <taxon>Eukaryota</taxon>
        <taxon>Fungi</taxon>
        <taxon>Dikarya</taxon>
        <taxon>Basidiomycota</taxon>
        <taxon>Agaricomycotina</taxon>
        <taxon>Agaricomycetes</taxon>
        <taxon>Agaricomycetidae</taxon>
        <taxon>Boletales</taxon>
        <taxon>Paxilineae</taxon>
        <taxon>Paxillaceae</taxon>
        <taxon>Paxillus</taxon>
    </lineage>
</organism>
<reference evidence="2" key="2">
    <citation type="submission" date="2015-01" db="EMBL/GenBank/DDBJ databases">
        <title>Evolutionary Origins and Diversification of the Mycorrhizal Mutualists.</title>
        <authorList>
            <consortium name="DOE Joint Genome Institute"/>
            <consortium name="Mycorrhizal Genomics Consortium"/>
            <person name="Kohler A."/>
            <person name="Kuo A."/>
            <person name="Nagy L.G."/>
            <person name="Floudas D."/>
            <person name="Copeland A."/>
            <person name="Barry K.W."/>
            <person name="Cichocki N."/>
            <person name="Veneault-Fourrey C."/>
            <person name="LaButti K."/>
            <person name="Lindquist E.A."/>
            <person name="Lipzen A."/>
            <person name="Lundell T."/>
            <person name="Morin E."/>
            <person name="Murat C."/>
            <person name="Riley R."/>
            <person name="Ohm R."/>
            <person name="Sun H."/>
            <person name="Tunlid A."/>
            <person name="Henrissat B."/>
            <person name="Grigoriev I.V."/>
            <person name="Hibbett D.S."/>
            <person name="Martin F."/>
        </authorList>
    </citation>
    <scope>NUCLEOTIDE SEQUENCE [LARGE SCALE GENOMIC DNA]</scope>
    <source>
        <strain evidence="2">Ve08.2h10</strain>
    </source>
</reference>
<keyword evidence="2" id="KW-1185">Reference proteome</keyword>
<name>A0A0D0E204_9AGAM</name>